<keyword evidence="4" id="KW-0963">Cytoplasm</keyword>
<dbReference type="EMBL" id="JBBUKT010000008">
    <property type="protein sequence ID" value="MEK7952633.1"/>
    <property type="molecule type" value="Genomic_DNA"/>
</dbReference>
<dbReference type="CDD" id="cd08441">
    <property type="entry name" value="PBP2_MetR"/>
    <property type="match status" value="1"/>
</dbReference>
<accession>A0ABU9AXZ3</accession>
<name>A0ABU9AXZ3_9BACT</name>
<evidence type="ECO:0000256" key="4">
    <source>
        <dbReference type="ARBA" id="ARBA00022490"/>
    </source>
</evidence>
<evidence type="ECO:0000313" key="14">
    <source>
        <dbReference type="Proteomes" id="UP001371305"/>
    </source>
</evidence>
<feature type="domain" description="HTH lysR-type" evidence="12">
    <location>
        <begin position="11"/>
        <end position="68"/>
    </location>
</feature>
<evidence type="ECO:0000256" key="1">
    <source>
        <dbReference type="ARBA" id="ARBA00004496"/>
    </source>
</evidence>
<dbReference type="InterPro" id="IPR005119">
    <property type="entry name" value="LysR_subst-bd"/>
</dbReference>
<dbReference type="Proteomes" id="UP001371305">
    <property type="component" value="Unassembled WGS sequence"/>
</dbReference>
<dbReference type="Pfam" id="PF00126">
    <property type="entry name" value="HTH_1"/>
    <property type="match status" value="1"/>
</dbReference>
<dbReference type="Gene3D" id="3.40.190.10">
    <property type="entry name" value="Periplasmic binding protein-like II"/>
    <property type="match status" value="1"/>
</dbReference>
<dbReference type="InterPro" id="IPR036390">
    <property type="entry name" value="WH_DNA-bd_sf"/>
</dbReference>
<evidence type="ECO:0000256" key="11">
    <source>
        <dbReference type="ARBA" id="ARBA00023167"/>
    </source>
</evidence>
<keyword evidence="14" id="KW-1185">Reference proteome</keyword>
<evidence type="ECO:0000256" key="6">
    <source>
        <dbReference type="ARBA" id="ARBA00022605"/>
    </source>
</evidence>
<keyword evidence="9" id="KW-0010">Activator</keyword>
<dbReference type="PRINTS" id="PR00039">
    <property type="entry name" value="HTHLYSR"/>
</dbReference>
<evidence type="ECO:0000256" key="8">
    <source>
        <dbReference type="ARBA" id="ARBA00023125"/>
    </source>
</evidence>
<evidence type="ECO:0000259" key="12">
    <source>
        <dbReference type="PROSITE" id="PS50931"/>
    </source>
</evidence>
<dbReference type="InterPro" id="IPR000847">
    <property type="entry name" value="LysR_HTH_N"/>
</dbReference>
<evidence type="ECO:0000256" key="3">
    <source>
        <dbReference type="ARBA" id="ARBA00019365"/>
    </source>
</evidence>
<organism evidence="13 14">
    <name type="scientific">Luteolibacter soli</name>
    <dbReference type="NCBI Taxonomy" id="3135280"/>
    <lineage>
        <taxon>Bacteria</taxon>
        <taxon>Pseudomonadati</taxon>
        <taxon>Verrucomicrobiota</taxon>
        <taxon>Verrucomicrobiia</taxon>
        <taxon>Verrucomicrobiales</taxon>
        <taxon>Verrucomicrobiaceae</taxon>
        <taxon>Luteolibacter</taxon>
    </lineage>
</organism>
<dbReference type="SUPFAM" id="SSF53850">
    <property type="entry name" value="Periplasmic binding protein-like II"/>
    <property type="match status" value="1"/>
</dbReference>
<keyword evidence="7" id="KW-0805">Transcription regulation</keyword>
<comment type="subcellular location">
    <subcellularLocation>
        <location evidence="1">Cytoplasm</location>
    </subcellularLocation>
</comment>
<dbReference type="Pfam" id="PF03466">
    <property type="entry name" value="LysR_substrate"/>
    <property type="match status" value="1"/>
</dbReference>
<comment type="caution">
    <text evidence="13">The sequence shown here is derived from an EMBL/GenBank/DDBJ whole genome shotgun (WGS) entry which is preliminary data.</text>
</comment>
<keyword evidence="5" id="KW-0678">Repressor</keyword>
<dbReference type="PROSITE" id="PS50931">
    <property type="entry name" value="HTH_LYSR"/>
    <property type="match status" value="1"/>
</dbReference>
<sequence length="314" mass="35645">MMGLWECFRVLEIRHLDSLIALAETGNLTRAGEKVSLSQSALSHQMRGLEEHYGLDLFERKTSPLRWTRAGERLLVLAYEVKRLARDAERDLARIGQGTAGTLRIAVECHSCFDWLMPAMDSLREGWPDVEMDIVSGFHPDPVGLLDENRADLVIVSTAKRRKGIEHHPLFEYDMPALLAHDHPLREKPYLTARDFSLETLITYPIPDNRMDLFRQVLEPAGVEPRERRTTELTVAILQLVKSRRGIAALPRWAVQPYLEKDYVAEIPITAKGLRASLHAATTREAAGQAFMQEFIETVRVTAAKQFDGIRLLD</sequence>
<keyword evidence="11" id="KW-0486">Methionine biosynthesis</keyword>
<evidence type="ECO:0000256" key="2">
    <source>
        <dbReference type="ARBA" id="ARBA00009437"/>
    </source>
</evidence>
<dbReference type="InterPro" id="IPR036388">
    <property type="entry name" value="WH-like_DNA-bd_sf"/>
</dbReference>
<dbReference type="RefSeq" id="WP_341406389.1">
    <property type="nucleotide sequence ID" value="NZ_JBBUKT010000008.1"/>
</dbReference>
<evidence type="ECO:0000256" key="5">
    <source>
        <dbReference type="ARBA" id="ARBA00022491"/>
    </source>
</evidence>
<comment type="similarity">
    <text evidence="2">Belongs to the LysR transcriptional regulatory family.</text>
</comment>
<evidence type="ECO:0000313" key="13">
    <source>
        <dbReference type="EMBL" id="MEK7952633.1"/>
    </source>
</evidence>
<dbReference type="Gene3D" id="1.10.10.10">
    <property type="entry name" value="Winged helix-like DNA-binding domain superfamily/Winged helix DNA-binding domain"/>
    <property type="match status" value="1"/>
</dbReference>
<protein>
    <recommendedName>
        <fullName evidence="3">HTH-type transcriptional regulator MetR</fullName>
    </recommendedName>
</protein>
<dbReference type="PANTHER" id="PTHR30126:SF25">
    <property type="entry name" value="HTH-TYPE TRANSCRIPTIONAL REGULATOR METR"/>
    <property type="match status" value="1"/>
</dbReference>
<evidence type="ECO:0000256" key="9">
    <source>
        <dbReference type="ARBA" id="ARBA00023159"/>
    </source>
</evidence>
<evidence type="ECO:0000256" key="10">
    <source>
        <dbReference type="ARBA" id="ARBA00023163"/>
    </source>
</evidence>
<reference evidence="13 14" key="1">
    <citation type="submission" date="2024-04" db="EMBL/GenBank/DDBJ databases">
        <title>Luteolibacter sp. isolated from soil.</title>
        <authorList>
            <person name="An J."/>
        </authorList>
    </citation>
    <scope>NUCLEOTIDE SEQUENCE [LARGE SCALE GENOMIC DNA]</scope>
    <source>
        <strain evidence="13 14">Y139</strain>
    </source>
</reference>
<keyword evidence="8" id="KW-0238">DNA-binding</keyword>
<proteinExistence type="inferred from homology"/>
<gene>
    <name evidence="13" type="ORF">WKV53_19120</name>
</gene>
<keyword evidence="10" id="KW-0804">Transcription</keyword>
<dbReference type="SUPFAM" id="SSF46785">
    <property type="entry name" value="Winged helix' DNA-binding domain"/>
    <property type="match status" value="1"/>
</dbReference>
<evidence type="ECO:0000256" key="7">
    <source>
        <dbReference type="ARBA" id="ARBA00023015"/>
    </source>
</evidence>
<dbReference type="PANTHER" id="PTHR30126">
    <property type="entry name" value="HTH-TYPE TRANSCRIPTIONAL REGULATOR"/>
    <property type="match status" value="1"/>
</dbReference>
<keyword evidence="6" id="KW-0028">Amino-acid biosynthesis</keyword>
<dbReference type="InterPro" id="IPR037406">
    <property type="entry name" value="MetR_PBP2"/>
</dbReference>